<evidence type="ECO:0000256" key="1">
    <source>
        <dbReference type="SAM" id="SignalP"/>
    </source>
</evidence>
<feature type="chain" id="PRO_5002580705" description="UrcA family protein" evidence="1">
    <location>
        <begin position="26"/>
        <end position="107"/>
    </location>
</feature>
<dbReference type="Proteomes" id="UP000053464">
    <property type="component" value="Unassembled WGS sequence"/>
</dbReference>
<gene>
    <name evidence="2" type="ORF">AAW00_08630</name>
</gene>
<evidence type="ECO:0008006" key="4">
    <source>
        <dbReference type="Google" id="ProtNLM"/>
    </source>
</evidence>
<dbReference type="InterPro" id="IPR030972">
    <property type="entry name" value="UrcA_uranyl"/>
</dbReference>
<keyword evidence="3" id="KW-1185">Reference proteome</keyword>
<sequence length="107" mass="11826">MTNRIVPLLAALLCSGVILSPAASAQTAAPVETRIIVHHHDLDLETVRGQTQLDRRLIRAARRVCRAGDVMTVSRLPSREARECFEQVMARYQPRVAAIVADRQRGG</sequence>
<accession>A0A0G9MYF5</accession>
<organism evidence="2 3">
    <name type="scientific">Aurantiacibacter luteus</name>
    <dbReference type="NCBI Taxonomy" id="1581420"/>
    <lineage>
        <taxon>Bacteria</taxon>
        <taxon>Pseudomonadati</taxon>
        <taxon>Pseudomonadota</taxon>
        <taxon>Alphaproteobacteria</taxon>
        <taxon>Sphingomonadales</taxon>
        <taxon>Erythrobacteraceae</taxon>
        <taxon>Aurantiacibacter</taxon>
    </lineage>
</organism>
<reference evidence="2 3" key="1">
    <citation type="submission" date="2015-04" db="EMBL/GenBank/DDBJ databases">
        <title>The draft genome sequence of Erythrobacter luteus KA37.</title>
        <authorList>
            <person name="Zhuang L."/>
            <person name="Liu Y."/>
            <person name="Shao Z."/>
        </authorList>
    </citation>
    <scope>NUCLEOTIDE SEQUENCE [LARGE SCALE GENOMIC DNA]</scope>
    <source>
        <strain evidence="2 3">KA37</strain>
    </source>
</reference>
<proteinExistence type="predicted"/>
<protein>
    <recommendedName>
        <fullName evidence="4">UrcA family protein</fullName>
    </recommendedName>
</protein>
<dbReference type="RefSeq" id="WP_047003952.1">
    <property type="nucleotide sequence ID" value="NZ_LBHB01000002.1"/>
</dbReference>
<dbReference type="NCBIfam" id="TIGR04433">
    <property type="entry name" value="UrcA_uranyl"/>
    <property type="match status" value="1"/>
</dbReference>
<feature type="signal peptide" evidence="1">
    <location>
        <begin position="1"/>
        <end position="25"/>
    </location>
</feature>
<dbReference type="PATRIC" id="fig|1581420.6.peg.1774"/>
<comment type="caution">
    <text evidence="2">The sequence shown here is derived from an EMBL/GenBank/DDBJ whole genome shotgun (WGS) entry which is preliminary data.</text>
</comment>
<name>A0A0G9MYF5_9SPHN</name>
<evidence type="ECO:0000313" key="2">
    <source>
        <dbReference type="EMBL" id="KLE34303.1"/>
    </source>
</evidence>
<keyword evidence="1" id="KW-0732">Signal</keyword>
<evidence type="ECO:0000313" key="3">
    <source>
        <dbReference type="Proteomes" id="UP000053464"/>
    </source>
</evidence>
<dbReference type="EMBL" id="LBHB01000002">
    <property type="protein sequence ID" value="KLE34303.1"/>
    <property type="molecule type" value="Genomic_DNA"/>
</dbReference>
<dbReference type="AlphaFoldDB" id="A0A0G9MYF5"/>